<keyword evidence="2" id="KW-0964">Secreted</keyword>
<dbReference type="Gene3D" id="2.60.120.40">
    <property type="match status" value="1"/>
</dbReference>
<evidence type="ECO:0000259" key="5">
    <source>
        <dbReference type="PROSITE" id="PS50871"/>
    </source>
</evidence>
<protein>
    <submittedName>
        <fullName evidence="6">Complement C1q-like protein 3-like protein</fullName>
    </submittedName>
</protein>
<dbReference type="PRINTS" id="PR00007">
    <property type="entry name" value="COMPLEMNTC1Q"/>
</dbReference>
<proteinExistence type="predicted"/>
<feature type="domain" description="C1q" evidence="5">
    <location>
        <begin position="16"/>
        <end position="154"/>
    </location>
</feature>
<dbReference type="GO" id="GO:0005576">
    <property type="term" value="C:extracellular region"/>
    <property type="evidence" value="ECO:0007669"/>
    <property type="project" value="UniProtKB-SubCell"/>
</dbReference>
<evidence type="ECO:0000256" key="4">
    <source>
        <dbReference type="SAM" id="SignalP"/>
    </source>
</evidence>
<name>A0A443SRD6_9ACAR</name>
<dbReference type="Pfam" id="PF00386">
    <property type="entry name" value="C1q"/>
    <property type="match status" value="1"/>
</dbReference>
<dbReference type="VEuPathDB" id="VectorBase:LDEU001954"/>
<comment type="subcellular location">
    <subcellularLocation>
        <location evidence="1">Secreted</location>
    </subcellularLocation>
</comment>
<evidence type="ECO:0000256" key="2">
    <source>
        <dbReference type="ARBA" id="ARBA00022525"/>
    </source>
</evidence>
<evidence type="ECO:0000256" key="1">
    <source>
        <dbReference type="ARBA" id="ARBA00004613"/>
    </source>
</evidence>
<feature type="signal peptide" evidence="4">
    <location>
        <begin position="1"/>
        <end position="21"/>
    </location>
</feature>
<sequence length="184" mass="20609">MRTNRCLFFIFITRLLVTLEALQNPVAFHAIKGAKNDAYVSFQAMVTNNEAKFNPLYGVFECESPGLYFFTFSALSKLENDLRISLRINRIPVATIFAGSRTSYNSASGSALLTLSKNDIVYLFVEKGEIYESNQVNRAYTSFSGFQLSSHTGGFLSSLIGRDATYTHKNKTLKKQDSLENTHS</sequence>
<dbReference type="PROSITE" id="PS50871">
    <property type="entry name" value="C1Q"/>
    <property type="match status" value="1"/>
</dbReference>
<dbReference type="EMBL" id="NCKV01000649">
    <property type="protein sequence ID" value="RWS30084.1"/>
    <property type="molecule type" value="Genomic_DNA"/>
</dbReference>
<reference evidence="6 7" key="1">
    <citation type="journal article" date="2018" name="Gigascience">
        <title>Genomes of trombidid mites reveal novel predicted allergens and laterally-transferred genes associated with secondary metabolism.</title>
        <authorList>
            <person name="Dong X."/>
            <person name="Chaisiri K."/>
            <person name="Xia D."/>
            <person name="Armstrong S.D."/>
            <person name="Fang Y."/>
            <person name="Donnelly M.J."/>
            <person name="Kadowaki T."/>
            <person name="McGarry J.W."/>
            <person name="Darby A.C."/>
            <person name="Makepeace B.L."/>
        </authorList>
    </citation>
    <scope>NUCLEOTIDE SEQUENCE [LARGE SCALE GENOMIC DNA]</scope>
    <source>
        <strain evidence="6">UoL-UT</strain>
    </source>
</reference>
<evidence type="ECO:0000313" key="6">
    <source>
        <dbReference type="EMBL" id="RWS30084.1"/>
    </source>
</evidence>
<organism evidence="6 7">
    <name type="scientific">Leptotrombidium deliense</name>
    <dbReference type="NCBI Taxonomy" id="299467"/>
    <lineage>
        <taxon>Eukaryota</taxon>
        <taxon>Metazoa</taxon>
        <taxon>Ecdysozoa</taxon>
        <taxon>Arthropoda</taxon>
        <taxon>Chelicerata</taxon>
        <taxon>Arachnida</taxon>
        <taxon>Acari</taxon>
        <taxon>Acariformes</taxon>
        <taxon>Trombidiformes</taxon>
        <taxon>Prostigmata</taxon>
        <taxon>Anystina</taxon>
        <taxon>Parasitengona</taxon>
        <taxon>Trombiculoidea</taxon>
        <taxon>Trombiculidae</taxon>
        <taxon>Leptotrombidium</taxon>
    </lineage>
</organism>
<dbReference type="PANTHER" id="PTHR22923">
    <property type="entry name" value="CEREBELLIN-RELATED"/>
    <property type="match status" value="1"/>
</dbReference>
<evidence type="ECO:0000256" key="3">
    <source>
        <dbReference type="ARBA" id="ARBA00022729"/>
    </source>
</evidence>
<gene>
    <name evidence="6" type="ORF">B4U80_09608</name>
</gene>
<dbReference type="AlphaFoldDB" id="A0A443SRD6"/>
<feature type="chain" id="PRO_5019459798" evidence="4">
    <location>
        <begin position="22"/>
        <end position="184"/>
    </location>
</feature>
<accession>A0A443SRD6</accession>
<dbReference type="SUPFAM" id="SSF49842">
    <property type="entry name" value="TNF-like"/>
    <property type="match status" value="1"/>
</dbReference>
<dbReference type="InterPro" id="IPR001073">
    <property type="entry name" value="C1q_dom"/>
</dbReference>
<dbReference type="Proteomes" id="UP000288716">
    <property type="component" value="Unassembled WGS sequence"/>
</dbReference>
<dbReference type="SMART" id="SM00110">
    <property type="entry name" value="C1Q"/>
    <property type="match status" value="1"/>
</dbReference>
<dbReference type="PANTHER" id="PTHR22923:SF116">
    <property type="entry name" value="C1Q DOMAIN-CONTAINING PROTEIN"/>
    <property type="match status" value="1"/>
</dbReference>
<keyword evidence="7" id="KW-1185">Reference proteome</keyword>
<dbReference type="InterPro" id="IPR008983">
    <property type="entry name" value="Tumour_necrosis_fac-like_dom"/>
</dbReference>
<evidence type="ECO:0000313" key="7">
    <source>
        <dbReference type="Proteomes" id="UP000288716"/>
    </source>
</evidence>
<comment type="caution">
    <text evidence="6">The sequence shown here is derived from an EMBL/GenBank/DDBJ whole genome shotgun (WGS) entry which is preliminary data.</text>
</comment>
<dbReference type="OrthoDB" id="10070467at2759"/>
<dbReference type="STRING" id="299467.A0A443SRD6"/>
<dbReference type="InterPro" id="IPR050822">
    <property type="entry name" value="Cerebellin_Synaptic_Org"/>
</dbReference>
<keyword evidence="3 4" id="KW-0732">Signal</keyword>